<dbReference type="PANTHER" id="PTHR34308:SF1">
    <property type="entry name" value="COBALAMIN BIOSYNTHESIS PROTEIN CBIB"/>
    <property type="match status" value="1"/>
</dbReference>
<evidence type="ECO:0000256" key="4">
    <source>
        <dbReference type="ARBA" id="ARBA00022475"/>
    </source>
</evidence>
<comment type="similarity">
    <text evidence="3">Belongs to the CobD/CbiB family.</text>
</comment>
<evidence type="ECO:0000256" key="5">
    <source>
        <dbReference type="ARBA" id="ARBA00022573"/>
    </source>
</evidence>
<feature type="transmembrane region" description="Helical" evidence="9">
    <location>
        <begin position="6"/>
        <end position="28"/>
    </location>
</feature>
<evidence type="ECO:0000256" key="2">
    <source>
        <dbReference type="ARBA" id="ARBA00004953"/>
    </source>
</evidence>
<evidence type="ECO:0000313" key="10">
    <source>
        <dbReference type="EMBL" id="TXJ43015.1"/>
    </source>
</evidence>
<dbReference type="Pfam" id="PF03186">
    <property type="entry name" value="CobD_Cbib"/>
    <property type="match status" value="1"/>
</dbReference>
<comment type="caution">
    <text evidence="10">The sequence shown here is derived from an EMBL/GenBank/DDBJ whole genome shotgun (WGS) entry which is preliminary data.</text>
</comment>
<feature type="transmembrane region" description="Helical" evidence="9">
    <location>
        <begin position="208"/>
        <end position="233"/>
    </location>
</feature>
<evidence type="ECO:0000256" key="9">
    <source>
        <dbReference type="SAM" id="Phobius"/>
    </source>
</evidence>
<name>A0A5C8EYJ1_BRAPL</name>
<dbReference type="PANTHER" id="PTHR34308">
    <property type="entry name" value="COBALAMIN BIOSYNTHESIS PROTEIN CBIB"/>
    <property type="match status" value="1"/>
</dbReference>
<reference evidence="10 11" key="1">
    <citation type="journal article" date="1992" name="Lakartidningen">
        <title>[Penicillin V and not amoxicillin is the first choice preparation in acute otitis].</title>
        <authorList>
            <person name="Kamme C."/>
            <person name="Lundgren K."/>
            <person name="Prellner K."/>
        </authorList>
    </citation>
    <scope>NUCLEOTIDE SEQUENCE [LARGE SCALE GENOMIC DNA]</scope>
    <source>
        <strain evidence="10 11">PC5538III-hc</strain>
    </source>
</reference>
<feature type="transmembrane region" description="Helical" evidence="9">
    <location>
        <begin position="80"/>
        <end position="99"/>
    </location>
</feature>
<dbReference type="AlphaFoldDB" id="A0A5C8EYJ1"/>
<dbReference type="Proteomes" id="UP000323176">
    <property type="component" value="Unassembled WGS sequence"/>
</dbReference>
<dbReference type="EMBL" id="SAXY01000032">
    <property type="protein sequence ID" value="TXJ43015.1"/>
    <property type="molecule type" value="Genomic_DNA"/>
</dbReference>
<proteinExistence type="inferred from homology"/>
<gene>
    <name evidence="10" type="ORF">EPJ72_05085</name>
</gene>
<organism evidence="10 11">
    <name type="scientific">Brachyspira pilosicoli</name>
    <name type="common">Serpulina pilosicoli</name>
    <dbReference type="NCBI Taxonomy" id="52584"/>
    <lineage>
        <taxon>Bacteria</taxon>
        <taxon>Pseudomonadati</taxon>
        <taxon>Spirochaetota</taxon>
        <taxon>Spirochaetia</taxon>
        <taxon>Brachyspirales</taxon>
        <taxon>Brachyspiraceae</taxon>
        <taxon>Brachyspira</taxon>
    </lineage>
</organism>
<keyword evidence="8 9" id="KW-0472">Membrane</keyword>
<dbReference type="InterPro" id="IPR004485">
    <property type="entry name" value="Cobalamin_biosynth_CobD/CbiB"/>
</dbReference>
<evidence type="ECO:0000256" key="1">
    <source>
        <dbReference type="ARBA" id="ARBA00004651"/>
    </source>
</evidence>
<protein>
    <submittedName>
        <fullName evidence="10">Cobalamin biosynthesis protein CbiB</fullName>
    </submittedName>
</protein>
<keyword evidence="6 9" id="KW-0812">Transmembrane</keyword>
<comment type="subcellular location">
    <subcellularLocation>
        <location evidence="1">Cell membrane</location>
        <topology evidence="1">Multi-pass membrane protein</topology>
    </subcellularLocation>
</comment>
<dbReference type="GO" id="GO:0009236">
    <property type="term" value="P:cobalamin biosynthetic process"/>
    <property type="evidence" value="ECO:0007669"/>
    <property type="project" value="UniProtKB-UniPathway"/>
</dbReference>
<sequence length="330" mass="37981">MQTLLILPISFLLNIFVYKFKIDIFQYIKIPVEKLQYLLRDKVYKNNETLELILGIIVSLIVLFISFIIPYFLFYFLYKVNFLLGIIIELIAAYIIIGIRKPFEVSDSIYSSVKYVNLDEAKKILKENTNIDVNDIDRENIIKKTIEYSSISVGEDYIYTSIFFLLGGVPLCFMYKILCMLSDISSDNDVAIDENRAKDKYGMFNINFAYYINMIPSIFAFLSYAAADFLLGYDIKKVFRVFKRDGNDNKARLECAVAGALDIELGGEYFKCSEIHDRILVGDAINKLESSHIVASNKILIMGAIIALFVLIVLKLLFMLFGIIFNKLFF</sequence>
<keyword evidence="5" id="KW-0169">Cobalamin biosynthesis</keyword>
<evidence type="ECO:0000313" key="11">
    <source>
        <dbReference type="Proteomes" id="UP000323176"/>
    </source>
</evidence>
<comment type="pathway">
    <text evidence="2">Cofactor biosynthesis; adenosylcobalamin biosynthesis.</text>
</comment>
<evidence type="ECO:0000256" key="8">
    <source>
        <dbReference type="ARBA" id="ARBA00023136"/>
    </source>
</evidence>
<dbReference type="GO" id="GO:0048472">
    <property type="term" value="F:threonine-phosphate decarboxylase activity"/>
    <property type="evidence" value="ECO:0007669"/>
    <property type="project" value="InterPro"/>
</dbReference>
<feature type="transmembrane region" description="Helical" evidence="9">
    <location>
        <begin position="299"/>
        <end position="325"/>
    </location>
</feature>
<dbReference type="OrthoDB" id="9811967at2"/>
<accession>A0A5C8EYJ1</accession>
<dbReference type="GO" id="GO:0005886">
    <property type="term" value="C:plasma membrane"/>
    <property type="evidence" value="ECO:0007669"/>
    <property type="project" value="UniProtKB-SubCell"/>
</dbReference>
<keyword evidence="7 9" id="KW-1133">Transmembrane helix</keyword>
<evidence type="ECO:0000256" key="3">
    <source>
        <dbReference type="ARBA" id="ARBA00006263"/>
    </source>
</evidence>
<dbReference type="UniPathway" id="UPA00148"/>
<keyword evidence="4" id="KW-1003">Cell membrane</keyword>
<evidence type="ECO:0000256" key="6">
    <source>
        <dbReference type="ARBA" id="ARBA00022692"/>
    </source>
</evidence>
<feature type="transmembrane region" description="Helical" evidence="9">
    <location>
        <begin position="157"/>
        <end position="178"/>
    </location>
</feature>
<feature type="transmembrane region" description="Helical" evidence="9">
    <location>
        <begin position="49"/>
        <end position="74"/>
    </location>
</feature>
<evidence type="ECO:0000256" key="7">
    <source>
        <dbReference type="ARBA" id="ARBA00022989"/>
    </source>
</evidence>